<gene>
    <name evidence="8" type="ORF">ACHHYP_02441</name>
</gene>
<dbReference type="STRING" id="1202772.A0A1V9Z6E9"/>
<evidence type="ECO:0000256" key="7">
    <source>
        <dbReference type="RuleBase" id="RU361216"/>
    </source>
</evidence>
<dbReference type="InterPro" id="IPR001991">
    <property type="entry name" value="Na-dicarboxylate_symporter"/>
</dbReference>
<dbReference type="OrthoDB" id="5877963at2759"/>
<sequence>MRDHFRHSVSSLYASTDATAAKPDAGVYGDDEYDEFKDEKTSRWLNWFNGAPGILLGTAVALGLFALVEAVPSLKATLATYIVGKNTYYIGVLYFRAMTCVGVPLAFTSIALSVAAIVHAPKMVFVRVKMVWLIFVSTLLATIQGMVWIWFFRDEIEGSEFVYREGLLTILCPNSTKLVLPNGPAGTLTCMDAPSTAATAFLIGDDIFKIMSKISRYTHYRSNSSQVVHLISDFAPNNVFNALFNNDVVAIVAFAVAFGVATGMLSRSESGNIVMKVLREFNLLLQTMSGYVAASTPVAIIPLILAPLLAGTHTMNLDMLRLAYYLIAYAGVSLLHVGVVLPLILVLHARGNPYMYFWRLKDAATYALGCSSSLKALPVTMRCVDREVSNPGIARFSLSVGTILNKNGAAIYLSMAFMWIFVNGGLSKELTGTTVGVMVVCSLVGSTAVAPIRTGGVGIVVCLYTFVTGLPIPFAFAFLLVGEFLIDPIATITNIAGNVVVAYVIAQKERKVDLFVDARP</sequence>
<dbReference type="GO" id="GO:0005886">
    <property type="term" value="C:plasma membrane"/>
    <property type="evidence" value="ECO:0007669"/>
    <property type="project" value="UniProtKB-SubCell"/>
</dbReference>
<feature type="transmembrane region" description="Helical" evidence="7">
    <location>
        <begin position="432"/>
        <end position="450"/>
    </location>
</feature>
<name>A0A1V9Z6E9_ACHHY</name>
<accession>A0A1V9Z6E9</accession>
<keyword evidence="6 7" id="KW-0472">Membrane</keyword>
<dbReference type="AlphaFoldDB" id="A0A1V9Z6E9"/>
<dbReference type="EMBL" id="JNBR01000403">
    <property type="protein sequence ID" value="OQR93575.1"/>
    <property type="molecule type" value="Genomic_DNA"/>
</dbReference>
<evidence type="ECO:0000313" key="8">
    <source>
        <dbReference type="EMBL" id="OQR93575.1"/>
    </source>
</evidence>
<comment type="caution">
    <text evidence="8">The sequence shown here is derived from an EMBL/GenBank/DDBJ whole genome shotgun (WGS) entry which is preliminary data.</text>
</comment>
<keyword evidence="2 7" id="KW-0813">Transport</keyword>
<evidence type="ECO:0000256" key="3">
    <source>
        <dbReference type="ARBA" id="ARBA00022475"/>
    </source>
</evidence>
<dbReference type="SUPFAM" id="SSF118215">
    <property type="entry name" value="Proton glutamate symport protein"/>
    <property type="match status" value="1"/>
</dbReference>
<feature type="transmembrane region" description="Helical" evidence="7">
    <location>
        <begin position="457"/>
        <end position="479"/>
    </location>
</feature>
<dbReference type="PANTHER" id="PTHR42865">
    <property type="entry name" value="PROTON/GLUTAMATE-ASPARTATE SYMPORTER"/>
    <property type="match status" value="1"/>
</dbReference>
<dbReference type="PRINTS" id="PR00173">
    <property type="entry name" value="EDTRNSPORT"/>
</dbReference>
<dbReference type="PANTHER" id="PTHR42865:SF7">
    <property type="entry name" value="PROTON_GLUTAMATE-ASPARTATE SYMPORTER"/>
    <property type="match status" value="1"/>
</dbReference>
<organism evidence="8 9">
    <name type="scientific">Achlya hypogyna</name>
    <name type="common">Oomycete</name>
    <name type="synonym">Protoachlya hypogyna</name>
    <dbReference type="NCBI Taxonomy" id="1202772"/>
    <lineage>
        <taxon>Eukaryota</taxon>
        <taxon>Sar</taxon>
        <taxon>Stramenopiles</taxon>
        <taxon>Oomycota</taxon>
        <taxon>Saprolegniomycetes</taxon>
        <taxon>Saprolegniales</taxon>
        <taxon>Achlyaceae</taxon>
        <taxon>Achlya</taxon>
    </lineage>
</organism>
<dbReference type="GO" id="GO:0015293">
    <property type="term" value="F:symporter activity"/>
    <property type="evidence" value="ECO:0007669"/>
    <property type="project" value="UniProtKB-UniRule"/>
</dbReference>
<dbReference type="Gene3D" id="1.10.3860.10">
    <property type="entry name" value="Sodium:dicarboxylate symporter"/>
    <property type="match status" value="1"/>
</dbReference>
<feature type="transmembrane region" description="Helical" evidence="7">
    <location>
        <begin position="288"/>
        <end position="310"/>
    </location>
</feature>
<feature type="transmembrane region" description="Helical" evidence="7">
    <location>
        <begin position="88"/>
        <end position="118"/>
    </location>
</feature>
<dbReference type="Pfam" id="PF00375">
    <property type="entry name" value="SDF"/>
    <property type="match status" value="1"/>
</dbReference>
<evidence type="ECO:0000256" key="1">
    <source>
        <dbReference type="ARBA" id="ARBA00004651"/>
    </source>
</evidence>
<evidence type="ECO:0000256" key="5">
    <source>
        <dbReference type="ARBA" id="ARBA00022989"/>
    </source>
</evidence>
<keyword evidence="5 7" id="KW-1133">Transmembrane helix</keyword>
<comment type="subcellular location">
    <subcellularLocation>
        <location evidence="1">Cell membrane</location>
        <topology evidence="1">Multi-pass membrane protein</topology>
    </subcellularLocation>
    <subcellularLocation>
        <location evidence="7">Membrane</location>
        <topology evidence="7">Multi-pass membrane protein</topology>
    </subcellularLocation>
</comment>
<evidence type="ECO:0000256" key="4">
    <source>
        <dbReference type="ARBA" id="ARBA00022692"/>
    </source>
</evidence>
<feature type="transmembrane region" description="Helical" evidence="7">
    <location>
        <begin position="248"/>
        <end position="267"/>
    </location>
</feature>
<feature type="transmembrane region" description="Helical" evidence="7">
    <location>
        <begin position="322"/>
        <end position="347"/>
    </location>
</feature>
<keyword evidence="3" id="KW-1003">Cell membrane</keyword>
<evidence type="ECO:0000256" key="6">
    <source>
        <dbReference type="ARBA" id="ARBA00023136"/>
    </source>
</evidence>
<keyword evidence="4 7" id="KW-0812">Transmembrane</keyword>
<evidence type="ECO:0000313" key="9">
    <source>
        <dbReference type="Proteomes" id="UP000243579"/>
    </source>
</evidence>
<reference evidence="8 9" key="1">
    <citation type="journal article" date="2014" name="Genome Biol. Evol.">
        <title>The secreted proteins of Achlya hypogyna and Thraustotheca clavata identify the ancestral oomycete secretome and reveal gene acquisitions by horizontal gene transfer.</title>
        <authorList>
            <person name="Misner I."/>
            <person name="Blouin N."/>
            <person name="Leonard G."/>
            <person name="Richards T.A."/>
            <person name="Lane C.E."/>
        </authorList>
    </citation>
    <scope>NUCLEOTIDE SEQUENCE [LARGE SCALE GENOMIC DNA]</scope>
    <source>
        <strain evidence="8 9">ATCC 48635</strain>
    </source>
</reference>
<feature type="transmembrane region" description="Helical" evidence="7">
    <location>
        <begin position="485"/>
        <end position="506"/>
    </location>
</feature>
<feature type="transmembrane region" description="Helical" evidence="7">
    <location>
        <begin position="130"/>
        <end position="151"/>
    </location>
</feature>
<keyword evidence="9" id="KW-1185">Reference proteome</keyword>
<protein>
    <recommendedName>
        <fullName evidence="7">Amino acid transporter</fullName>
    </recommendedName>
</protein>
<keyword evidence="7" id="KW-0769">Symport</keyword>
<proteinExistence type="inferred from homology"/>
<comment type="similarity">
    <text evidence="7">Belongs to the dicarboxylate/amino acid:cation symporter (DAACS) (TC 2.A.23) family.</text>
</comment>
<feature type="transmembrane region" description="Helical" evidence="7">
    <location>
        <begin position="47"/>
        <end position="68"/>
    </location>
</feature>
<evidence type="ECO:0000256" key="2">
    <source>
        <dbReference type="ARBA" id="ARBA00022448"/>
    </source>
</evidence>
<feature type="transmembrane region" description="Helical" evidence="7">
    <location>
        <begin position="409"/>
        <end position="426"/>
    </location>
</feature>
<dbReference type="Proteomes" id="UP000243579">
    <property type="component" value="Unassembled WGS sequence"/>
</dbReference>
<dbReference type="InterPro" id="IPR036458">
    <property type="entry name" value="Na:dicarbo_symporter_sf"/>
</dbReference>